<proteinExistence type="predicted"/>
<evidence type="ECO:0000313" key="1">
    <source>
        <dbReference type="EMBL" id="DAE05923.1"/>
    </source>
</evidence>
<dbReference type="EMBL" id="BK015421">
    <property type="protein sequence ID" value="DAE05923.1"/>
    <property type="molecule type" value="Genomic_DNA"/>
</dbReference>
<name>A0A8S5PHH2_9CAUD</name>
<accession>A0A8S5PHH2</accession>
<reference evidence="1" key="1">
    <citation type="journal article" date="2021" name="Proc. Natl. Acad. Sci. U.S.A.">
        <title>A Catalog of Tens of Thousands of Viruses from Human Metagenomes Reveals Hidden Associations with Chronic Diseases.</title>
        <authorList>
            <person name="Tisza M.J."/>
            <person name="Buck C.B."/>
        </authorList>
    </citation>
    <scope>NUCLEOTIDE SEQUENCE</scope>
    <source>
        <strain evidence="1">CtwDU14</strain>
    </source>
</reference>
<protein>
    <submittedName>
        <fullName evidence="1">Uncharacterized protein</fullName>
    </submittedName>
</protein>
<organism evidence="1">
    <name type="scientific">Siphoviridae sp. ctwDU14</name>
    <dbReference type="NCBI Taxonomy" id="2825726"/>
    <lineage>
        <taxon>Viruses</taxon>
        <taxon>Duplodnaviria</taxon>
        <taxon>Heunggongvirae</taxon>
        <taxon>Uroviricota</taxon>
        <taxon>Caudoviricetes</taxon>
    </lineage>
</organism>
<sequence>MRYGTLVDGQIVRVWTETEQEPVPVPRELTPAEQRELAYDTEPVIEWGGEMLTVTDAAQVWTYYAAEGRTDKMEQLTALIAAAKADIRAKWPDGEVVTGE</sequence>